<dbReference type="EMBL" id="CP070505">
    <property type="protein sequence ID" value="QSL94680.1"/>
    <property type="molecule type" value="Genomic_DNA"/>
</dbReference>
<dbReference type="Pfam" id="PF06527">
    <property type="entry name" value="TniQ"/>
    <property type="match status" value="1"/>
</dbReference>
<accession>A0ABD7E1V0</accession>
<dbReference type="RefSeq" id="WP_206418969.1">
    <property type="nucleotide sequence ID" value="NZ_CP070505.1"/>
</dbReference>
<reference evidence="2 3" key="1">
    <citation type="submission" date="2021-02" db="EMBL/GenBank/DDBJ databases">
        <title>Whole genome sequencing of Pseudomonas alcaliphila strain SM2.</title>
        <authorList>
            <person name="Alshamsi M.S."/>
            <person name="Sudalaimuthuasari N."/>
            <person name="Kundu B."/>
            <person name="AlMaskari R.S."/>
            <person name="Elmahi Y."/>
            <person name="Mundra S."/>
            <person name="Chandran S."/>
            <person name="Malik S."/>
            <person name="Hazzouri K.M."/>
            <person name="Amiri K.M.A."/>
        </authorList>
    </citation>
    <scope>NUCLEOTIDE SEQUENCE [LARGE SCALE GENOMIC DNA]</scope>
    <source>
        <strain evidence="2 3">SM2</strain>
    </source>
</reference>
<evidence type="ECO:0000313" key="3">
    <source>
        <dbReference type="Proteomes" id="UP000663658"/>
    </source>
</evidence>
<dbReference type="AlphaFoldDB" id="A0ABD7E1V0"/>
<gene>
    <name evidence="2" type="ORF">JWV26_10125</name>
</gene>
<evidence type="ECO:0000259" key="1">
    <source>
        <dbReference type="Pfam" id="PF06527"/>
    </source>
</evidence>
<dbReference type="InterPro" id="IPR009492">
    <property type="entry name" value="TniQ"/>
</dbReference>
<dbReference type="KEGG" id="pty:JWV26_10125"/>
<feature type="domain" description="TniQ" evidence="1">
    <location>
        <begin position="3"/>
        <end position="138"/>
    </location>
</feature>
<name>A0ABD7E1V0_9GAMM</name>
<evidence type="ECO:0000313" key="2">
    <source>
        <dbReference type="EMBL" id="QSL94680.1"/>
    </source>
</evidence>
<protein>
    <submittedName>
        <fullName evidence="2">TniQ family protein</fullName>
    </submittedName>
</protein>
<sequence>MLLRIQPEESLRSFIARNFYVNRYSPLIAELKKDSNFAVSNYEIKKIGKAMGWLGCYGFNRLLHNHTYYPSKAFLHKDEDLSYSELAYIHSGTYELAATPSLFCPECVRDDIASLGFSYWRRKHHPGITVCAEHNVYLEAKCPFCLMPFSSKNHDLDVMWKGCKGLHLSHTPSRRNYKFTELKKARFFRDIFSFDSVISIEAARLALRERACERWPYLREKLVAAEQWHEFIDLLKDEFGDDWNLACGIYNDAIYGFALTLYDGFQDFLNHIKCYDYRLRKIESLWSTYATGEYLAVQYIREDYVHGVGHWSCTFSPKEISDARGDWYGRPVEYPCCNHAPSFYETRPLRADRVGSAPPGVPILARHPSEY</sequence>
<dbReference type="Proteomes" id="UP000663658">
    <property type="component" value="Chromosome"/>
</dbReference>
<proteinExistence type="predicted"/>
<organism evidence="2 3">
    <name type="scientific">Ectopseudomonas toyotomiensis</name>
    <dbReference type="NCBI Taxonomy" id="554344"/>
    <lineage>
        <taxon>Bacteria</taxon>
        <taxon>Pseudomonadati</taxon>
        <taxon>Pseudomonadota</taxon>
        <taxon>Gammaproteobacteria</taxon>
        <taxon>Pseudomonadales</taxon>
        <taxon>Pseudomonadaceae</taxon>
        <taxon>Ectopseudomonas</taxon>
    </lineage>
</organism>